<dbReference type="RefSeq" id="WP_201157480.1">
    <property type="nucleotide sequence ID" value="NZ_NHSD01000270.1"/>
</dbReference>
<dbReference type="AlphaFoldDB" id="A0A934TKB3"/>
<evidence type="ECO:0000256" key="3">
    <source>
        <dbReference type="SAM" id="SignalP"/>
    </source>
</evidence>
<protein>
    <recommendedName>
        <fullName evidence="4">OmpA-like domain-containing protein</fullName>
    </recommendedName>
</protein>
<dbReference type="PANTHER" id="PTHR30329">
    <property type="entry name" value="STATOR ELEMENT OF FLAGELLAR MOTOR COMPLEX"/>
    <property type="match status" value="1"/>
</dbReference>
<evidence type="ECO:0000256" key="2">
    <source>
        <dbReference type="SAM" id="MobiDB-lite"/>
    </source>
</evidence>
<feature type="domain" description="OmpA-like" evidence="4">
    <location>
        <begin position="611"/>
        <end position="731"/>
    </location>
</feature>
<accession>A0A934TKB3</accession>
<dbReference type="Gene3D" id="3.30.1330.60">
    <property type="entry name" value="OmpA-like domain"/>
    <property type="match status" value="1"/>
</dbReference>
<dbReference type="InterPro" id="IPR006665">
    <property type="entry name" value="OmpA-like"/>
</dbReference>
<gene>
    <name evidence="5" type="ORF">CCR87_10365</name>
</gene>
<feature type="compositionally biased region" description="Low complexity" evidence="2">
    <location>
        <begin position="130"/>
        <end position="188"/>
    </location>
</feature>
<dbReference type="InterPro" id="IPR036737">
    <property type="entry name" value="OmpA-like_sf"/>
</dbReference>
<dbReference type="InterPro" id="IPR050330">
    <property type="entry name" value="Bact_OuterMem_StrucFunc"/>
</dbReference>
<feature type="region of interest" description="Disordered" evidence="2">
    <location>
        <begin position="94"/>
        <end position="350"/>
    </location>
</feature>
<feature type="signal peptide" evidence="3">
    <location>
        <begin position="1"/>
        <end position="22"/>
    </location>
</feature>
<dbReference type="PANTHER" id="PTHR30329:SF21">
    <property type="entry name" value="LIPOPROTEIN YIAD-RELATED"/>
    <property type="match status" value="1"/>
</dbReference>
<keyword evidence="6" id="KW-1185">Reference proteome</keyword>
<feature type="compositionally biased region" description="Acidic residues" evidence="2">
    <location>
        <begin position="314"/>
        <end position="333"/>
    </location>
</feature>
<feature type="compositionally biased region" description="Basic and acidic residues" evidence="2">
    <location>
        <begin position="338"/>
        <end position="350"/>
    </location>
</feature>
<evidence type="ECO:0000256" key="1">
    <source>
        <dbReference type="PROSITE-ProRule" id="PRU00473"/>
    </source>
</evidence>
<feature type="compositionally biased region" description="Basic and acidic residues" evidence="2">
    <location>
        <begin position="294"/>
        <end position="312"/>
    </location>
</feature>
<evidence type="ECO:0000313" key="5">
    <source>
        <dbReference type="EMBL" id="MBK5927725.1"/>
    </source>
</evidence>
<dbReference type="SUPFAM" id="SSF103088">
    <property type="entry name" value="OmpA-like"/>
    <property type="match status" value="1"/>
</dbReference>
<sequence length="734" mass="77431">MPRRTFHATTALGLCLAVTPLAGGAQSDADTAALFSPDVQACVTAPDIATCADVRARITRCAADLDPDDCAPLFEGTDGVPGDTAQREAAQEMLSQASAEMARMDTAASGTEAPSADTQPDTQPAPPSPTGAETAAPESAEATPTNAERAAPETETPGTGAPETEAPGTGAPEIETTGTEAPETETPAPEAPEPQAPAPGTQASGPQDDQDPRDAPGAGTSAPDTAPAPPSDAEERAGAEERADQDPPAAPDAGAAASDAATDVPAAAPAHPDDGAAQPPHAQDMADAQAARARAQEDHDQDAARARLRADAEAIADEAPELLVEDAPEEEFVAPDAAPRDLDAGQRDALDRLMDDPEVAAAVSLLGGVTGAMAQDDGADAPAGADAAALLALRPEEGAPPEAPEVIEQQIEPGDIRTSRDDFASRFALDFDAGQARSDDRRDLERAGLAALGALAVGMLVNRNRVVARSDERVVVVDDAGDYAVWRDDDAMLRQEGTRRRIERFDDGSTLTRWTRDDGTQVITIRDATGRVLWRERVLADGTSVPLVDDMRGLAAVDLAQLPPPRRRELRISQRTDPELALALLHEAEADARGLDRAFTLRQIREIREVRELVPVLSPEAITFEINRANVRPAEAPKLAQVGRLMERLIAANPRELFLVEGHSDATGPASYNLALSDRRAESVALALSEFFDIPPENLIIQGYGERHLRIPTAAAEERNRRVAIRRISPLMHR</sequence>
<dbReference type="Proteomes" id="UP000706333">
    <property type="component" value="Unassembled WGS sequence"/>
</dbReference>
<keyword evidence="1" id="KW-0472">Membrane</keyword>
<evidence type="ECO:0000259" key="4">
    <source>
        <dbReference type="PROSITE" id="PS51123"/>
    </source>
</evidence>
<dbReference type="EMBL" id="NHSD01000270">
    <property type="protein sequence ID" value="MBK5927725.1"/>
    <property type="molecule type" value="Genomic_DNA"/>
</dbReference>
<name>A0A934TKB3_9RHOB</name>
<feature type="compositionally biased region" description="Basic and acidic residues" evidence="2">
    <location>
        <begin position="233"/>
        <end position="245"/>
    </location>
</feature>
<dbReference type="PROSITE" id="PS51123">
    <property type="entry name" value="OMPA_2"/>
    <property type="match status" value="1"/>
</dbReference>
<dbReference type="GO" id="GO:0016020">
    <property type="term" value="C:membrane"/>
    <property type="evidence" value="ECO:0007669"/>
    <property type="project" value="UniProtKB-UniRule"/>
</dbReference>
<comment type="caution">
    <text evidence="5">The sequence shown here is derived from an EMBL/GenBank/DDBJ whole genome shotgun (WGS) entry which is preliminary data.</text>
</comment>
<dbReference type="CDD" id="cd07185">
    <property type="entry name" value="OmpA_C-like"/>
    <property type="match status" value="1"/>
</dbReference>
<organism evidence="5 6">
    <name type="scientific">Rhodobaculum claviforme</name>
    <dbReference type="NCBI Taxonomy" id="1549854"/>
    <lineage>
        <taxon>Bacteria</taxon>
        <taxon>Pseudomonadati</taxon>
        <taxon>Pseudomonadota</taxon>
        <taxon>Alphaproteobacteria</taxon>
        <taxon>Rhodobacterales</taxon>
        <taxon>Paracoccaceae</taxon>
        <taxon>Rhodobaculum</taxon>
    </lineage>
</organism>
<reference evidence="5" key="1">
    <citation type="submission" date="2017-05" db="EMBL/GenBank/DDBJ databases">
        <authorList>
            <person name="Imhoff J.F."/>
            <person name="Rahn T."/>
            <person name="Kuenzel S."/>
            <person name="Neulinger S.C."/>
        </authorList>
    </citation>
    <scope>NUCLEOTIDE SEQUENCE</scope>
    <source>
        <strain evidence="5">LMG 28126</strain>
    </source>
</reference>
<evidence type="ECO:0000313" key="6">
    <source>
        <dbReference type="Proteomes" id="UP000706333"/>
    </source>
</evidence>
<feature type="chain" id="PRO_5036953193" description="OmpA-like domain-containing protein" evidence="3">
    <location>
        <begin position="23"/>
        <end position="734"/>
    </location>
</feature>
<feature type="compositionally biased region" description="Low complexity" evidence="2">
    <location>
        <begin position="215"/>
        <end position="225"/>
    </location>
</feature>
<reference evidence="5" key="2">
    <citation type="journal article" date="2020" name="Microorganisms">
        <title>Osmotic Adaptation and Compatible Solute Biosynthesis of Phototrophic Bacteria as Revealed from Genome Analyses.</title>
        <authorList>
            <person name="Imhoff J.F."/>
            <person name="Rahn T."/>
            <person name="Kunzel S."/>
            <person name="Keller A."/>
            <person name="Neulinger S.C."/>
        </authorList>
    </citation>
    <scope>NUCLEOTIDE SEQUENCE</scope>
    <source>
        <strain evidence="5">LMG 28126</strain>
    </source>
</reference>
<proteinExistence type="predicted"/>
<feature type="compositionally biased region" description="Low complexity" evidence="2">
    <location>
        <begin position="251"/>
        <end position="293"/>
    </location>
</feature>
<keyword evidence="3" id="KW-0732">Signal</keyword>
<dbReference type="Pfam" id="PF00691">
    <property type="entry name" value="OmpA"/>
    <property type="match status" value="1"/>
</dbReference>